<dbReference type="AlphaFoldDB" id="A0A0A9XIS6"/>
<name>A0A0A9XIS6_LYGHE</name>
<evidence type="ECO:0000313" key="2">
    <source>
        <dbReference type="EMBL" id="JAQ09467.1"/>
    </source>
</evidence>
<evidence type="ECO:0000313" key="1">
    <source>
        <dbReference type="EMBL" id="JAG20592.1"/>
    </source>
</evidence>
<dbReference type="EMBL" id="GDHC01009162">
    <property type="protein sequence ID" value="JAQ09467.1"/>
    <property type="molecule type" value="Transcribed_RNA"/>
</dbReference>
<gene>
    <name evidence="1" type="primary">lexA_0</name>
    <name evidence="1" type="ORF">CM83_21527</name>
    <name evidence="2" type="ORF">g.92582</name>
</gene>
<sequence>MISTKISSYEQTSKNSLPSHSAIADMAAQEFRTTPEKRLCLNEQLMHQCNSMNDNSNVSSSNNHIKDKLMLASNYNDNALPPTLTTVAEAAGMSITKGVSSELSEMLRDTTVLKTSVVNSAIAPPPIYIITQCQPNVNSNCNSNVSV</sequence>
<reference evidence="1" key="1">
    <citation type="journal article" date="2014" name="PLoS ONE">
        <title>Transcriptome-Based Identification of ABC Transporters in the Western Tarnished Plant Bug Lygus hesperus.</title>
        <authorList>
            <person name="Hull J.J."/>
            <person name="Chaney K."/>
            <person name="Geib S.M."/>
            <person name="Fabrick J.A."/>
            <person name="Brent C.S."/>
            <person name="Walsh D."/>
            <person name="Lavine L.C."/>
        </authorList>
    </citation>
    <scope>NUCLEOTIDE SEQUENCE</scope>
</reference>
<organism evidence="1">
    <name type="scientific">Lygus hesperus</name>
    <name type="common">Western plant bug</name>
    <dbReference type="NCBI Taxonomy" id="30085"/>
    <lineage>
        <taxon>Eukaryota</taxon>
        <taxon>Metazoa</taxon>
        <taxon>Ecdysozoa</taxon>
        <taxon>Arthropoda</taxon>
        <taxon>Hexapoda</taxon>
        <taxon>Insecta</taxon>
        <taxon>Pterygota</taxon>
        <taxon>Neoptera</taxon>
        <taxon>Paraneoptera</taxon>
        <taxon>Hemiptera</taxon>
        <taxon>Heteroptera</taxon>
        <taxon>Panheteroptera</taxon>
        <taxon>Cimicomorpha</taxon>
        <taxon>Miridae</taxon>
        <taxon>Mirini</taxon>
        <taxon>Lygus</taxon>
    </lineage>
</organism>
<accession>A0A0A9XIS6</accession>
<protein>
    <submittedName>
        <fullName evidence="1">LexA repressor</fullName>
    </submittedName>
</protein>
<reference evidence="2" key="3">
    <citation type="journal article" date="2016" name="Gigascience">
        <title>De novo construction of an expanded transcriptome assembly for the western tarnished plant bug, Lygus hesperus.</title>
        <authorList>
            <person name="Tassone E.E."/>
            <person name="Geib S.M."/>
            <person name="Hall B."/>
            <person name="Fabrick J.A."/>
            <person name="Brent C.S."/>
            <person name="Hull J.J."/>
        </authorList>
    </citation>
    <scope>NUCLEOTIDE SEQUENCE</scope>
</reference>
<reference evidence="1" key="2">
    <citation type="submission" date="2014-07" db="EMBL/GenBank/DDBJ databases">
        <authorList>
            <person name="Hull J."/>
        </authorList>
    </citation>
    <scope>NUCLEOTIDE SEQUENCE</scope>
</reference>
<proteinExistence type="predicted"/>
<dbReference type="EMBL" id="GBHO01023012">
    <property type="protein sequence ID" value="JAG20592.1"/>
    <property type="molecule type" value="Transcribed_RNA"/>
</dbReference>